<keyword evidence="2" id="KW-1185">Reference proteome</keyword>
<proteinExistence type="predicted"/>
<evidence type="ECO:0000313" key="1">
    <source>
        <dbReference type="EMBL" id="MBD7959942.1"/>
    </source>
</evidence>
<dbReference type="InterPro" id="IPR022053">
    <property type="entry name" value="DUF3613"/>
</dbReference>
<gene>
    <name evidence="1" type="ORF">H9646_05575</name>
</gene>
<evidence type="ECO:0000313" key="2">
    <source>
        <dbReference type="Proteomes" id="UP000634919"/>
    </source>
</evidence>
<dbReference type="Pfam" id="PF12266">
    <property type="entry name" value="DUF3613"/>
    <property type="match status" value="1"/>
</dbReference>
<dbReference type="EMBL" id="JACSQK010000003">
    <property type="protein sequence ID" value="MBD7959942.1"/>
    <property type="molecule type" value="Genomic_DNA"/>
</dbReference>
<protein>
    <submittedName>
        <fullName evidence="1">DUF3613 domain-containing protein</fullName>
    </submittedName>
</protein>
<dbReference type="RefSeq" id="WP_191722366.1">
    <property type="nucleotide sequence ID" value="NZ_JACSQK010000003.1"/>
</dbReference>
<dbReference type="Proteomes" id="UP000634919">
    <property type="component" value="Unassembled WGS sequence"/>
</dbReference>
<organism evidence="1 2">
    <name type="scientific">Comamonas avium</name>
    <dbReference type="NCBI Taxonomy" id="2762231"/>
    <lineage>
        <taxon>Bacteria</taxon>
        <taxon>Pseudomonadati</taxon>
        <taxon>Pseudomonadota</taxon>
        <taxon>Betaproteobacteria</taxon>
        <taxon>Burkholderiales</taxon>
        <taxon>Comamonadaceae</taxon>
        <taxon>Comamonas</taxon>
    </lineage>
</organism>
<reference evidence="1 2" key="1">
    <citation type="submission" date="2020-08" db="EMBL/GenBank/DDBJ databases">
        <title>A Genomic Blueprint of the Chicken Gut Microbiome.</title>
        <authorList>
            <person name="Gilroy R."/>
            <person name="Ravi A."/>
            <person name="Getino M."/>
            <person name="Pursley I."/>
            <person name="Horton D.L."/>
            <person name="Alikhan N.-F."/>
            <person name="Baker D."/>
            <person name="Gharbi K."/>
            <person name="Hall N."/>
            <person name="Watson M."/>
            <person name="Adriaenssens E.M."/>
            <person name="Foster-Nyarko E."/>
            <person name="Jarju S."/>
            <person name="Secka A."/>
            <person name="Antonio M."/>
            <person name="Oren A."/>
            <person name="Chaudhuri R."/>
            <person name="La Ragione R.M."/>
            <person name="Hildebrand F."/>
            <person name="Pallen M.J."/>
        </authorList>
    </citation>
    <scope>NUCLEOTIDE SEQUENCE [LARGE SCALE GENOMIC DNA]</scope>
    <source>
        <strain evidence="1 2">Sa2CVA6</strain>
    </source>
</reference>
<comment type="caution">
    <text evidence="1">The sequence shown here is derived from an EMBL/GenBank/DDBJ whole genome shotgun (WGS) entry which is preliminary data.</text>
</comment>
<accession>A0ABR8S8Y5</accession>
<name>A0ABR8S8Y5_9BURK</name>
<sequence>MATGTYAQDAKNQEAPKVQPQAVWLPQPKVGEATQKLLELQGRGTLASDRQYPMPVAVAERVYKRYVDSFAHPIPERLDSTLEAQK</sequence>